<feature type="domain" description="Copper amine oxidase-like N-terminal" evidence="2">
    <location>
        <begin position="624"/>
        <end position="727"/>
    </location>
</feature>
<feature type="chain" id="PRO_5012770373" evidence="1">
    <location>
        <begin position="27"/>
        <end position="732"/>
    </location>
</feature>
<organism evidence="3 4">
    <name type="scientific">Desulforamulus putei DSM 12395</name>
    <dbReference type="NCBI Taxonomy" id="1121429"/>
    <lineage>
        <taxon>Bacteria</taxon>
        <taxon>Bacillati</taxon>
        <taxon>Bacillota</taxon>
        <taxon>Clostridia</taxon>
        <taxon>Eubacteriales</taxon>
        <taxon>Peptococcaceae</taxon>
        <taxon>Desulforamulus</taxon>
    </lineage>
</organism>
<dbReference type="EMBL" id="FQUY01000009">
    <property type="protein sequence ID" value="SHE96505.1"/>
    <property type="molecule type" value="Genomic_DNA"/>
</dbReference>
<dbReference type="RefSeq" id="WP_073238132.1">
    <property type="nucleotide sequence ID" value="NZ_FQUY01000009.1"/>
</dbReference>
<keyword evidence="1" id="KW-0732">Signal</keyword>
<feature type="signal peptide" evidence="1">
    <location>
        <begin position="1"/>
        <end position="26"/>
    </location>
</feature>
<dbReference type="Pfam" id="PF07833">
    <property type="entry name" value="Cu_amine_oxidN1"/>
    <property type="match status" value="1"/>
</dbReference>
<evidence type="ECO:0000259" key="2">
    <source>
        <dbReference type="Pfam" id="PF07833"/>
    </source>
</evidence>
<evidence type="ECO:0000313" key="4">
    <source>
        <dbReference type="Proteomes" id="UP000184148"/>
    </source>
</evidence>
<dbReference type="AlphaFoldDB" id="A0A1M4XST1"/>
<accession>A0A1M4XST1</accession>
<protein>
    <submittedName>
        <fullName evidence="3">Copper amine oxidase N-terminal domain-containing protein</fullName>
    </submittedName>
</protein>
<dbReference type="OrthoDB" id="2023214at2"/>
<dbReference type="Gene3D" id="3.30.457.10">
    <property type="entry name" value="Copper amine oxidase-like, N-terminal domain"/>
    <property type="match status" value="2"/>
</dbReference>
<name>A0A1M4XST1_9FIRM</name>
<dbReference type="InterPro" id="IPR012854">
    <property type="entry name" value="Cu_amine_oxidase-like_N"/>
</dbReference>
<dbReference type="InterPro" id="IPR036582">
    <property type="entry name" value="Mao_N_sf"/>
</dbReference>
<gene>
    <name evidence="3" type="ORF">SAMN02745133_01513</name>
</gene>
<dbReference type="STRING" id="1121429.SAMN02745133_01513"/>
<reference evidence="4" key="1">
    <citation type="submission" date="2016-11" db="EMBL/GenBank/DDBJ databases">
        <authorList>
            <person name="Varghese N."/>
            <person name="Submissions S."/>
        </authorList>
    </citation>
    <scope>NUCLEOTIDE SEQUENCE [LARGE SCALE GENOMIC DNA]</scope>
    <source>
        <strain evidence="4">DSM 12395</strain>
    </source>
</reference>
<evidence type="ECO:0000256" key="1">
    <source>
        <dbReference type="SAM" id="SignalP"/>
    </source>
</evidence>
<evidence type="ECO:0000313" key="3">
    <source>
        <dbReference type="EMBL" id="SHE96505.1"/>
    </source>
</evidence>
<dbReference type="SUPFAM" id="SSF55383">
    <property type="entry name" value="Copper amine oxidase, domain N"/>
    <property type="match status" value="2"/>
</dbReference>
<proteinExistence type="predicted"/>
<keyword evidence="4" id="KW-1185">Reference proteome</keyword>
<dbReference type="Proteomes" id="UP000184148">
    <property type="component" value="Unassembled WGS sequence"/>
</dbReference>
<sequence>MRKANKIVSILVTLCMLLSIMAPAFAADTTGLTVPKVKTGDERRLGDLLLVETVQGTTYSTGGDFVLTVELPTGVEFSEKADVVAEKNGSLVTVPANVKDKPNALATGDVEVKQVGSNYVTFEVKSATGDSGGKAGFVFNLSKYDVDIASSAAGDLKVKVKAEGTPFESGEFLVGRASKGDTTVTVATPETIGRDSAKAAQIKIEENAVGTFDVNDEIKVVLPKDIDWDVTETLKNISAVGFEIETPSASSFSGDTLKLVVKTKSTKYPGFVTITPVIDADDDFKAGDVEATVKGDNITSTDVVIAKVADYDVMVKLDDNDVKTVVAGVFDNEIDQINIEETVADSFLKNRTITLELPDYAHFTALPTDMTDESKVYTEGGITYTVSYDSLDKLAKDSSRSDKKYPSKITLRAKDNAGKDAETIELDGIEIAVDADAPAGDLKLEIAGTLGIKAELVIAKVVAPVTVKAANKDVKIGIQNQTIGDIQIVESVDGAITKDGKYLYVKAPTGVKFSEVPKVEVASGNFEVDTIKFATSDDDVLKITVDEESTKAPSTIVLKDVKVDVDRTVAVGPMKFSVYGRAIDEVSETDEDVEDNAIKFVAGNVVTPAGSVSAVFSIGSGIYTVNGVAQVMDVAPYIKEGRTYVPVRYLAYALGVSEDNVQYENGVVTLTKGDKVVKLTIGSKTMDVNGTTSTMDVAPETNNGRTMLPARFVAEALGATVGYANGQVVINQ</sequence>